<dbReference type="EMBL" id="BSUJ01000001">
    <property type="protein sequence ID" value="GMA21261.1"/>
    <property type="molecule type" value="Genomic_DNA"/>
</dbReference>
<proteinExistence type="predicted"/>
<gene>
    <name evidence="1" type="ORF">GCM10025862_32820</name>
</gene>
<organism evidence="1 2">
    <name type="scientific">Arsenicicoccus piscis</name>
    <dbReference type="NCBI Taxonomy" id="673954"/>
    <lineage>
        <taxon>Bacteria</taxon>
        <taxon>Bacillati</taxon>
        <taxon>Actinomycetota</taxon>
        <taxon>Actinomycetes</taxon>
        <taxon>Micrococcales</taxon>
        <taxon>Intrasporangiaceae</taxon>
        <taxon>Arsenicicoccus</taxon>
    </lineage>
</organism>
<accession>A0ABQ6HS96</accession>
<sequence>MVTAVGSEVDDVVGGCDDVEVVLDDDDGAAAVDEVVEQVNEPAGIDRVQAGGGFVQDDDLGTGRELPGQLEALSFPAGQGGEVLAEGHVAEPDLCGRGEQAGEAGVGQVVVCLVDGQLEDVRDGQPVHCVS</sequence>
<evidence type="ECO:0000313" key="2">
    <source>
        <dbReference type="Proteomes" id="UP001157109"/>
    </source>
</evidence>
<name>A0ABQ6HS96_9MICO</name>
<comment type="caution">
    <text evidence="1">The sequence shown here is derived from an EMBL/GenBank/DDBJ whole genome shotgun (WGS) entry which is preliminary data.</text>
</comment>
<protein>
    <submittedName>
        <fullName evidence="1">Uncharacterized protein</fullName>
    </submittedName>
</protein>
<evidence type="ECO:0000313" key="1">
    <source>
        <dbReference type="EMBL" id="GMA21261.1"/>
    </source>
</evidence>
<dbReference type="Proteomes" id="UP001157109">
    <property type="component" value="Unassembled WGS sequence"/>
</dbReference>
<reference evidence="2" key="1">
    <citation type="journal article" date="2019" name="Int. J. Syst. Evol. Microbiol.">
        <title>The Global Catalogue of Microorganisms (GCM) 10K type strain sequencing project: providing services to taxonomists for standard genome sequencing and annotation.</title>
        <authorList>
            <consortium name="The Broad Institute Genomics Platform"/>
            <consortium name="The Broad Institute Genome Sequencing Center for Infectious Disease"/>
            <person name="Wu L."/>
            <person name="Ma J."/>
        </authorList>
    </citation>
    <scope>NUCLEOTIDE SEQUENCE [LARGE SCALE GENOMIC DNA]</scope>
    <source>
        <strain evidence="2">NBRC 105830</strain>
    </source>
</reference>
<keyword evidence="2" id="KW-1185">Reference proteome</keyword>